<evidence type="ECO:0000313" key="1">
    <source>
        <dbReference type="EMBL" id="KHG19998.1"/>
    </source>
</evidence>
<evidence type="ECO:0000313" key="2">
    <source>
        <dbReference type="Proteomes" id="UP000032142"/>
    </source>
</evidence>
<sequence length="43" mass="4881">MYTAVTHCWVEFENKSVCSTRPHTRACNLAVWHKSVYATGHTG</sequence>
<name>A0A0B0NZS0_GOSAR</name>
<dbReference type="EMBL" id="KN414560">
    <property type="protein sequence ID" value="KHG19998.1"/>
    <property type="molecule type" value="Genomic_DNA"/>
</dbReference>
<reference evidence="2" key="1">
    <citation type="submission" date="2014-09" db="EMBL/GenBank/DDBJ databases">
        <authorList>
            <person name="Mudge J."/>
            <person name="Ramaraj T."/>
            <person name="Lindquist I.E."/>
            <person name="Bharti A.K."/>
            <person name="Sundararajan A."/>
            <person name="Cameron C.T."/>
            <person name="Woodward J.E."/>
            <person name="May G.D."/>
            <person name="Brubaker C."/>
            <person name="Broadhvest J."/>
            <person name="Wilkins T.A."/>
        </authorList>
    </citation>
    <scope>NUCLEOTIDE SEQUENCE</scope>
    <source>
        <strain evidence="2">cv. AKA8401</strain>
    </source>
</reference>
<accession>A0A0B0NZS0</accession>
<dbReference type="Proteomes" id="UP000032142">
    <property type="component" value="Unassembled WGS sequence"/>
</dbReference>
<organism evidence="1 2">
    <name type="scientific">Gossypium arboreum</name>
    <name type="common">Tree cotton</name>
    <name type="synonym">Gossypium nanking</name>
    <dbReference type="NCBI Taxonomy" id="29729"/>
    <lineage>
        <taxon>Eukaryota</taxon>
        <taxon>Viridiplantae</taxon>
        <taxon>Streptophyta</taxon>
        <taxon>Embryophyta</taxon>
        <taxon>Tracheophyta</taxon>
        <taxon>Spermatophyta</taxon>
        <taxon>Magnoliopsida</taxon>
        <taxon>eudicotyledons</taxon>
        <taxon>Gunneridae</taxon>
        <taxon>Pentapetalae</taxon>
        <taxon>rosids</taxon>
        <taxon>malvids</taxon>
        <taxon>Malvales</taxon>
        <taxon>Malvaceae</taxon>
        <taxon>Malvoideae</taxon>
        <taxon>Gossypium</taxon>
    </lineage>
</organism>
<protein>
    <submittedName>
        <fullName evidence="1">Uncharacterized protein</fullName>
    </submittedName>
</protein>
<dbReference type="AlphaFoldDB" id="A0A0B0NZS0"/>
<proteinExistence type="predicted"/>
<gene>
    <name evidence="1" type="ORF">F383_24834</name>
</gene>
<keyword evidence="2" id="KW-1185">Reference proteome</keyword>